<dbReference type="OrthoDB" id="5572060at2"/>
<sequence>MIEITDQFLKELDKYDMNIDEVEEQLIYFQKGTQKLDIQRPAVIGDGILLIGEESAEYYKSLYEETLNNLQVGKFVPASGAASRMFKLLFNYLENDEVTPEIEKFAENFEKFAFSKPVEDYLQLHGIQLNGSDRENLKTIVEILLDNQGIGYGATPKALIDFHLYANEIRKAVDEQLAEAASYAVNDDGTCHIHFTISEAHETRFRTYLNAVISKYEQRYGVRYRISWSFQRRKTDTLAVDKEFRPVKTNRGKLLFRPGGHGALLSNLQDLNDDIVFIKNIDNVQVESIQKRASEYKKLLGGKLIELKKASNAYLRALDEGVDSDLKNEIIDFAKEQLNLDISNDIDEKKLHSLLNRPLRVCGMVKNEGEPGGGPFWVKQNGQVSLQIVEKAQIDFSDPEQKKAVEQSTHFNPVDIVCSLKNYKGESFNLNDYIERNWSFVSEKSYNGQSILALEHPGLWNGSMAYWNTVFIEVPLETFSPVKTVLDLIKPAHQA</sequence>
<evidence type="ECO:0000259" key="1">
    <source>
        <dbReference type="Pfam" id="PF14134"/>
    </source>
</evidence>
<name>A0A6N6M9F6_9FLAO</name>
<keyword evidence="3" id="KW-1185">Reference proteome</keyword>
<evidence type="ECO:0000313" key="2">
    <source>
        <dbReference type="EMBL" id="KAB1065625.1"/>
    </source>
</evidence>
<dbReference type="AlphaFoldDB" id="A0A6N6M9F6"/>
<proteinExistence type="predicted"/>
<dbReference type="EMBL" id="WACR01000002">
    <property type="protein sequence ID" value="KAB1065625.1"/>
    <property type="molecule type" value="Genomic_DNA"/>
</dbReference>
<feature type="domain" description="DUF4301" evidence="1">
    <location>
        <begin position="7"/>
        <end position="494"/>
    </location>
</feature>
<reference evidence="2 3" key="1">
    <citation type="submission" date="2019-09" db="EMBL/GenBank/DDBJ databases">
        <title>Genomes of Cryomorphaceae.</title>
        <authorList>
            <person name="Bowman J.P."/>
        </authorList>
    </citation>
    <scope>NUCLEOTIDE SEQUENCE [LARGE SCALE GENOMIC DNA]</scope>
    <source>
        <strain evidence="2 3">KCTC 52047</strain>
    </source>
</reference>
<dbReference type="InterPro" id="IPR029044">
    <property type="entry name" value="Nucleotide-diphossugar_trans"/>
</dbReference>
<organism evidence="2 3">
    <name type="scientific">Salibacter halophilus</name>
    <dbReference type="NCBI Taxonomy" id="1803916"/>
    <lineage>
        <taxon>Bacteria</taxon>
        <taxon>Pseudomonadati</taxon>
        <taxon>Bacteroidota</taxon>
        <taxon>Flavobacteriia</taxon>
        <taxon>Flavobacteriales</taxon>
        <taxon>Salibacteraceae</taxon>
        <taxon>Salibacter</taxon>
    </lineage>
</organism>
<dbReference type="SUPFAM" id="SSF53448">
    <property type="entry name" value="Nucleotide-diphospho-sugar transferases"/>
    <property type="match status" value="1"/>
</dbReference>
<dbReference type="Proteomes" id="UP000435357">
    <property type="component" value="Unassembled WGS sequence"/>
</dbReference>
<evidence type="ECO:0000313" key="3">
    <source>
        <dbReference type="Proteomes" id="UP000435357"/>
    </source>
</evidence>
<accession>A0A6N6M9F6</accession>
<gene>
    <name evidence="2" type="ORF">F3059_02935</name>
</gene>
<dbReference type="Pfam" id="PF14134">
    <property type="entry name" value="DUF4301"/>
    <property type="match status" value="1"/>
</dbReference>
<dbReference type="RefSeq" id="WP_151166449.1">
    <property type="nucleotide sequence ID" value="NZ_WACR01000002.1"/>
</dbReference>
<comment type="caution">
    <text evidence="2">The sequence shown here is derived from an EMBL/GenBank/DDBJ whole genome shotgun (WGS) entry which is preliminary data.</text>
</comment>
<dbReference type="InterPro" id="IPR025393">
    <property type="entry name" value="DUF4301"/>
</dbReference>
<protein>
    <submittedName>
        <fullName evidence="2">DUF4301 family protein</fullName>
    </submittedName>
</protein>